<reference evidence="1 2" key="1">
    <citation type="submission" date="2019-03" db="EMBL/GenBank/DDBJ databases">
        <title>First draft genome of Liparis tanakae, snailfish: a comprehensive survey of snailfish specific genes.</title>
        <authorList>
            <person name="Kim W."/>
            <person name="Song I."/>
            <person name="Jeong J.-H."/>
            <person name="Kim D."/>
            <person name="Kim S."/>
            <person name="Ryu S."/>
            <person name="Song J.Y."/>
            <person name="Lee S.K."/>
        </authorList>
    </citation>
    <scope>NUCLEOTIDE SEQUENCE [LARGE SCALE GENOMIC DNA]</scope>
    <source>
        <tissue evidence="1">Muscle</tissue>
    </source>
</reference>
<dbReference type="EMBL" id="SRLO01000007">
    <property type="protein sequence ID" value="TNN88070.1"/>
    <property type="molecule type" value="Genomic_DNA"/>
</dbReference>
<protein>
    <submittedName>
        <fullName evidence="1">Uncharacterized protein</fullName>
    </submittedName>
</protein>
<name>A0A4Z2JD27_9TELE</name>
<gene>
    <name evidence="1" type="ORF">EYF80_001651</name>
</gene>
<dbReference type="AlphaFoldDB" id="A0A4Z2JD27"/>
<sequence length="92" mass="10186">MRELAALRRGSVKRVHDNNLPPSRALAHTPTTIAHIGVALGNKFVGGRSKWSLQMAQGTADYWLLFSIMVGVPSIRDVIDFLKSFRGHNLMS</sequence>
<evidence type="ECO:0000313" key="1">
    <source>
        <dbReference type="EMBL" id="TNN88070.1"/>
    </source>
</evidence>
<organism evidence="1 2">
    <name type="scientific">Liparis tanakae</name>
    <name type="common">Tanaka's snailfish</name>
    <dbReference type="NCBI Taxonomy" id="230148"/>
    <lineage>
        <taxon>Eukaryota</taxon>
        <taxon>Metazoa</taxon>
        <taxon>Chordata</taxon>
        <taxon>Craniata</taxon>
        <taxon>Vertebrata</taxon>
        <taxon>Euteleostomi</taxon>
        <taxon>Actinopterygii</taxon>
        <taxon>Neopterygii</taxon>
        <taxon>Teleostei</taxon>
        <taxon>Neoteleostei</taxon>
        <taxon>Acanthomorphata</taxon>
        <taxon>Eupercaria</taxon>
        <taxon>Perciformes</taxon>
        <taxon>Cottioidei</taxon>
        <taxon>Cottales</taxon>
        <taxon>Liparidae</taxon>
        <taxon>Liparis</taxon>
    </lineage>
</organism>
<comment type="caution">
    <text evidence="1">The sequence shown here is derived from an EMBL/GenBank/DDBJ whole genome shotgun (WGS) entry which is preliminary data.</text>
</comment>
<dbReference type="Proteomes" id="UP000314294">
    <property type="component" value="Unassembled WGS sequence"/>
</dbReference>
<accession>A0A4Z2JD27</accession>
<proteinExistence type="predicted"/>
<keyword evidence="2" id="KW-1185">Reference proteome</keyword>
<evidence type="ECO:0000313" key="2">
    <source>
        <dbReference type="Proteomes" id="UP000314294"/>
    </source>
</evidence>